<dbReference type="Proteomes" id="UP000570514">
    <property type="component" value="Unassembled WGS sequence"/>
</dbReference>
<protein>
    <submittedName>
        <fullName evidence="4">Putative acetyltransferase</fullName>
        <ecNumber evidence="4">2.3.1.-</ecNumber>
    </submittedName>
</protein>
<gene>
    <name evidence="4" type="ORF">FHS83_001535</name>
</gene>
<dbReference type="InterPro" id="IPR050832">
    <property type="entry name" value="Bact_Acetyltransf"/>
</dbReference>
<feature type="domain" description="N-acetyltransferase" evidence="3">
    <location>
        <begin position="8"/>
        <end position="156"/>
    </location>
</feature>
<evidence type="ECO:0000256" key="2">
    <source>
        <dbReference type="ARBA" id="ARBA00023315"/>
    </source>
</evidence>
<dbReference type="Pfam" id="PF00583">
    <property type="entry name" value="Acetyltransf_1"/>
    <property type="match status" value="1"/>
</dbReference>
<dbReference type="SUPFAM" id="SSF55729">
    <property type="entry name" value="Acyl-CoA N-acyltransferases (Nat)"/>
    <property type="match status" value="1"/>
</dbReference>
<keyword evidence="5" id="KW-1185">Reference proteome</keyword>
<dbReference type="GO" id="GO:0016747">
    <property type="term" value="F:acyltransferase activity, transferring groups other than amino-acyl groups"/>
    <property type="evidence" value="ECO:0007669"/>
    <property type="project" value="InterPro"/>
</dbReference>
<dbReference type="PANTHER" id="PTHR43877">
    <property type="entry name" value="AMINOALKYLPHOSPHONATE N-ACETYLTRANSFERASE-RELATED-RELATED"/>
    <property type="match status" value="1"/>
</dbReference>
<comment type="caution">
    <text evidence="4">The sequence shown here is derived from an EMBL/GenBank/DDBJ whole genome shotgun (WGS) entry which is preliminary data.</text>
</comment>
<sequence>MSLVIARDDLSRAETRDLLTYHYSHMHENTPPEHVFALDLEGLKKPGITLWSAWEGEKIAGIAALRDLGDGLGEIKSMRTHPDFLRRGVAGKLLDHIVEAATARGYRRLSLETGVGDDFTAAIALYESRGFAKGEKFADYPATEYNQFYHLDLTAPGA</sequence>
<reference evidence="4 5" key="1">
    <citation type="submission" date="2020-03" db="EMBL/GenBank/DDBJ databases">
        <title>Genomic Encyclopedia of Type Strains, Phase IV (KMG-IV): sequencing the most valuable type-strain genomes for metagenomic binning, comparative biology and taxonomic classification.</title>
        <authorList>
            <person name="Goeker M."/>
        </authorList>
    </citation>
    <scope>NUCLEOTIDE SEQUENCE [LARGE SCALE GENOMIC DNA]</scope>
    <source>
        <strain evidence="4 5">DSM 19867</strain>
    </source>
</reference>
<dbReference type="AlphaFoldDB" id="A0A846MZ54"/>
<evidence type="ECO:0000256" key="1">
    <source>
        <dbReference type="ARBA" id="ARBA00022679"/>
    </source>
</evidence>
<accession>A0A846MZ54</accession>
<dbReference type="CDD" id="cd04301">
    <property type="entry name" value="NAT_SF"/>
    <property type="match status" value="1"/>
</dbReference>
<keyword evidence="2 4" id="KW-0012">Acyltransferase</keyword>
<evidence type="ECO:0000259" key="3">
    <source>
        <dbReference type="PROSITE" id="PS51186"/>
    </source>
</evidence>
<dbReference type="Gene3D" id="3.40.630.30">
    <property type="match status" value="1"/>
</dbReference>
<evidence type="ECO:0000313" key="4">
    <source>
        <dbReference type="EMBL" id="NIK88217.1"/>
    </source>
</evidence>
<dbReference type="PANTHER" id="PTHR43877:SF5">
    <property type="entry name" value="BLL8307 PROTEIN"/>
    <property type="match status" value="1"/>
</dbReference>
<dbReference type="EMBL" id="JAASRM010000001">
    <property type="protein sequence ID" value="NIK88217.1"/>
    <property type="molecule type" value="Genomic_DNA"/>
</dbReference>
<name>A0A846MZ54_9PROT</name>
<dbReference type="RefSeq" id="WP_167082409.1">
    <property type="nucleotide sequence ID" value="NZ_BAAADC010000001.1"/>
</dbReference>
<organism evidence="4 5">
    <name type="scientific">Rhizomicrobium palustre</name>
    <dbReference type="NCBI Taxonomy" id="189966"/>
    <lineage>
        <taxon>Bacteria</taxon>
        <taxon>Pseudomonadati</taxon>
        <taxon>Pseudomonadota</taxon>
        <taxon>Alphaproteobacteria</taxon>
        <taxon>Micropepsales</taxon>
        <taxon>Micropepsaceae</taxon>
        <taxon>Rhizomicrobium</taxon>
    </lineage>
</organism>
<keyword evidence="1 4" id="KW-0808">Transferase</keyword>
<dbReference type="PROSITE" id="PS51186">
    <property type="entry name" value="GNAT"/>
    <property type="match status" value="1"/>
</dbReference>
<dbReference type="InterPro" id="IPR000182">
    <property type="entry name" value="GNAT_dom"/>
</dbReference>
<dbReference type="EC" id="2.3.1.-" evidence="4"/>
<proteinExistence type="predicted"/>
<evidence type="ECO:0000313" key="5">
    <source>
        <dbReference type="Proteomes" id="UP000570514"/>
    </source>
</evidence>
<dbReference type="InterPro" id="IPR016181">
    <property type="entry name" value="Acyl_CoA_acyltransferase"/>
</dbReference>